<sequence>MKPTFHDVIRLTPPPEIPPRIQNSTMTPHPTASLLVRFFCIVATCSTLLAIAPPAVLAQESEEPDLSSYLQESLVESATSPIAQTSMDSYAGSTDLSIQVAELQAQMSEQRFEIESLRSELQTPLRHAHKNLPAKWFVTYESVVVQPIQSNSTGLISEREDDVFSHIMFPWGMEHSPRIQIGLEANDETLGWRVRYWQFRHGESFEANDANGLIPASSFTLGTVGYLFEDGDASTGLQFVEDGVFTSSIRVDVIDWELQRQIVKPLDVYAGIRYAKIAQRYHAMTDAGNLDARSEFRGFGPTVAMRFSHTLPLNALSIFGNARGSLLFGQKDFTAVDDVNEYTQALNAIDLRSTEDAVHSFAGNAEIQLGLRYTPANWFSMQVALEAQHFMDVGGANPTGVFTGPDGGMSGDSPLDDDLSFIGVSSGIELAY</sequence>
<evidence type="ECO:0000313" key="2">
    <source>
        <dbReference type="Proteomes" id="UP000011991"/>
    </source>
</evidence>
<name>M5RPI9_9BACT</name>
<protein>
    <submittedName>
        <fullName evidence="1">Putative secreted protein</fullName>
    </submittedName>
</protein>
<proteinExistence type="predicted"/>
<dbReference type="Proteomes" id="UP000011991">
    <property type="component" value="Unassembled WGS sequence"/>
</dbReference>
<comment type="caution">
    <text evidence="1">The sequence shown here is derived from an EMBL/GenBank/DDBJ whole genome shotgun (WGS) entry which is preliminary data.</text>
</comment>
<dbReference type="EMBL" id="ANOG01001027">
    <property type="protein sequence ID" value="EMI15874.1"/>
    <property type="molecule type" value="Genomic_DNA"/>
</dbReference>
<dbReference type="Pfam" id="PF05150">
    <property type="entry name" value="Legionella_OMP"/>
    <property type="match status" value="1"/>
</dbReference>
<evidence type="ECO:0000313" key="1">
    <source>
        <dbReference type="EMBL" id="EMI15874.1"/>
    </source>
</evidence>
<gene>
    <name evidence="1" type="ORF">RMSM_07202</name>
</gene>
<organism evidence="1 2">
    <name type="scientific">Rhodopirellula maiorica SM1</name>
    <dbReference type="NCBI Taxonomy" id="1265738"/>
    <lineage>
        <taxon>Bacteria</taxon>
        <taxon>Pseudomonadati</taxon>
        <taxon>Planctomycetota</taxon>
        <taxon>Planctomycetia</taxon>
        <taxon>Pirellulales</taxon>
        <taxon>Pirellulaceae</taxon>
        <taxon>Novipirellula</taxon>
    </lineage>
</organism>
<dbReference type="PATRIC" id="fig|1265738.3.peg.7175"/>
<accession>M5RPI9</accession>
<dbReference type="AlphaFoldDB" id="M5RPI9"/>
<keyword evidence="2" id="KW-1185">Reference proteome</keyword>
<reference evidence="1 2" key="1">
    <citation type="journal article" date="2013" name="Mar. Genomics">
        <title>Expression of sulfatases in Rhodopirellula baltica and the diversity of sulfatases in the genus Rhodopirellula.</title>
        <authorList>
            <person name="Wegner C.E."/>
            <person name="Richter-Heitmann T."/>
            <person name="Klindworth A."/>
            <person name="Klockow C."/>
            <person name="Richter M."/>
            <person name="Achstetter T."/>
            <person name="Glockner F.O."/>
            <person name="Harder J."/>
        </authorList>
    </citation>
    <scope>NUCLEOTIDE SEQUENCE [LARGE SCALE GENOMIC DNA]</scope>
    <source>
        <strain evidence="1 2">SM1</strain>
    </source>
</reference>
<dbReference type="InterPro" id="IPR007825">
    <property type="entry name" value="Major_OMP_Legionella"/>
</dbReference>